<name>A0A5P8M234_9LACO</name>
<dbReference type="NCBIfam" id="TIGR01633">
    <property type="entry name" value="phi3626_gp14_N"/>
    <property type="match status" value="1"/>
</dbReference>
<dbReference type="InterPro" id="IPR006520">
    <property type="entry name" value="Dit_BPSPP_N"/>
</dbReference>
<gene>
    <name evidence="2" type="ORF">D1010_03280</name>
</gene>
<evidence type="ECO:0000259" key="1">
    <source>
        <dbReference type="Pfam" id="PF05709"/>
    </source>
</evidence>
<dbReference type="EMBL" id="CP045143">
    <property type="protein sequence ID" value="QFR22539.1"/>
    <property type="molecule type" value="Genomic_DNA"/>
</dbReference>
<protein>
    <recommendedName>
        <fullName evidence="1">Siphovirus-type tail component RIFT-related domain-containing protein</fullName>
    </recommendedName>
</protein>
<reference evidence="2 3" key="1">
    <citation type="submission" date="2019-10" db="EMBL/GenBank/DDBJ databases">
        <title>The completed genome of Lactobacillus harbinensis M1.</title>
        <authorList>
            <person name="Zheng Y."/>
        </authorList>
    </citation>
    <scope>NUCLEOTIDE SEQUENCE [LARGE SCALE GENOMIC DNA]</scope>
    <source>
        <strain evidence="2 3">M1</strain>
    </source>
</reference>
<dbReference type="Gene3D" id="2.40.30.200">
    <property type="match status" value="1"/>
</dbReference>
<sequence>MADKGMSVLFNGIDLSQWIGITGINIETLPTTTPQAVDIGVSPGQKLLSNKWGPRTITLTYYLLDQSYKHDLAGALGSSNNQPAQLILGNDPDKYYMAVPAGGDSQNLTPINGIVSGGSLTFVCYDPFIYGTETVTAQNDGDNTITITNPGTADTPVDLEAVMTSDNGYFSGQILNGGSAAAGDIKGQTKPNGDKVNVDFNVSFQNGNLVGTQNKYPTHHFPSSPINGKWAVKSMGNRTGKDEVAYVNTFGVPTSPGYGQIYGATLYFPYSKPSTHVLSWSTFNLNTSYNKNKNYGAVEISLVDANGAGIAGYYWNKVQGTTDHVDLQLWVGDDVVAEWNDAKNTSWVLHDFQGPIQIEKNGADIVFTFNNKTDRSGYKRTFHYAGLENTQVAGVLYYAGQWCGPNGVLPILNLGFGYVQGISYSTKWQTTANLFYSGSTVDLISSDGQLVKVDVNGLPVYDVLDHSSTQLLVPAQSSTTIYLDWSDTATTPQVTATLRPRYI</sequence>
<dbReference type="AlphaFoldDB" id="A0A5P8M234"/>
<dbReference type="RefSeq" id="WP_152260230.1">
    <property type="nucleotide sequence ID" value="NZ_CP045143.1"/>
</dbReference>
<evidence type="ECO:0000313" key="3">
    <source>
        <dbReference type="Proteomes" id="UP000326779"/>
    </source>
</evidence>
<evidence type="ECO:0000313" key="2">
    <source>
        <dbReference type="EMBL" id="QFR22539.1"/>
    </source>
</evidence>
<feature type="domain" description="Siphovirus-type tail component RIFT-related" evidence="1">
    <location>
        <begin position="24"/>
        <end position="124"/>
    </location>
</feature>
<dbReference type="InterPro" id="IPR008841">
    <property type="entry name" value="Siphovirus-type_tail_N"/>
</dbReference>
<dbReference type="Proteomes" id="UP000326779">
    <property type="component" value="Chromosome"/>
</dbReference>
<accession>A0A5P8M234</accession>
<organism evidence="2 3">
    <name type="scientific">Schleiferilactobacillus harbinensis</name>
    <dbReference type="NCBI Taxonomy" id="304207"/>
    <lineage>
        <taxon>Bacteria</taxon>
        <taxon>Bacillati</taxon>
        <taxon>Bacillota</taxon>
        <taxon>Bacilli</taxon>
        <taxon>Lactobacillales</taxon>
        <taxon>Lactobacillaceae</taxon>
        <taxon>Schleiferilactobacillus</taxon>
    </lineage>
</organism>
<dbReference type="Pfam" id="PF05709">
    <property type="entry name" value="Sipho_tail"/>
    <property type="match status" value="1"/>
</dbReference>
<dbReference type="KEGG" id="lhb:D1010_03280"/>
<proteinExistence type="predicted"/>